<dbReference type="AlphaFoldDB" id="A0A915HKZ0"/>
<evidence type="ECO:0000256" key="6">
    <source>
        <dbReference type="PIRSR" id="PIRSR624869-1"/>
    </source>
</evidence>
<evidence type="ECO:0000256" key="5">
    <source>
        <dbReference type="ARBA" id="ARBA00023180"/>
    </source>
</evidence>
<evidence type="ECO:0000256" key="1">
    <source>
        <dbReference type="ARBA" id="ARBA00004555"/>
    </source>
</evidence>
<comment type="cofactor">
    <cofactor evidence="8">
        <name>Mn(2+)</name>
        <dbReference type="ChEBI" id="CHEBI:29035"/>
    </cofactor>
</comment>
<dbReference type="PANTHER" id="PTHR12450:SF22">
    <property type="entry name" value="EXTRACELLULAR SERINE_THREONINE PROTEIN CG31145"/>
    <property type="match status" value="1"/>
</dbReference>
<dbReference type="GO" id="GO:0004674">
    <property type="term" value="F:protein serine/threonine kinase activity"/>
    <property type="evidence" value="ECO:0007669"/>
    <property type="project" value="TreeGrafter"/>
</dbReference>
<protein>
    <submittedName>
        <fullName evidence="11">FAM20 C-terminal domain-containing protein</fullName>
    </submittedName>
</protein>
<keyword evidence="4" id="KW-1015">Disulfide bond</keyword>
<evidence type="ECO:0000256" key="3">
    <source>
        <dbReference type="ARBA" id="ARBA00023034"/>
    </source>
</evidence>
<dbReference type="GO" id="GO:0046872">
    <property type="term" value="F:metal ion binding"/>
    <property type="evidence" value="ECO:0007669"/>
    <property type="project" value="UniProtKB-KW"/>
</dbReference>
<feature type="active site" evidence="6">
    <location>
        <position position="128"/>
    </location>
</feature>
<dbReference type="PANTHER" id="PTHR12450">
    <property type="entry name" value="DENTIN MATRIX PROTEIN 4 PROTEIN FAM20"/>
    <property type="match status" value="1"/>
</dbReference>
<reference evidence="11" key="1">
    <citation type="submission" date="2022-11" db="UniProtKB">
        <authorList>
            <consortium name="WormBaseParasite"/>
        </authorList>
    </citation>
    <scope>IDENTIFICATION</scope>
</reference>
<evidence type="ECO:0000313" key="11">
    <source>
        <dbReference type="WBParaSite" id="nRc.2.0.1.t02211-RA"/>
    </source>
</evidence>
<accession>A0A915HKZ0</accession>
<keyword evidence="5" id="KW-0325">Glycoprotein</keyword>
<evidence type="ECO:0000256" key="7">
    <source>
        <dbReference type="PIRSR" id="PIRSR624869-2"/>
    </source>
</evidence>
<dbReference type="InterPro" id="IPR024869">
    <property type="entry name" value="FAM20"/>
</dbReference>
<keyword evidence="10" id="KW-1185">Reference proteome</keyword>
<evidence type="ECO:0000256" key="8">
    <source>
        <dbReference type="PIRSR" id="PIRSR624869-3"/>
    </source>
</evidence>
<comment type="similarity">
    <text evidence="2">Belongs to the FAM20 family.</text>
</comment>
<dbReference type="GO" id="GO:0005524">
    <property type="term" value="F:ATP binding"/>
    <property type="evidence" value="ECO:0007669"/>
    <property type="project" value="UniProtKB-KW"/>
</dbReference>
<dbReference type="WBParaSite" id="nRc.2.0.1.t02211-RA">
    <property type="protein sequence ID" value="nRc.2.0.1.t02211-RA"/>
    <property type="gene ID" value="nRc.2.0.1.g02211"/>
</dbReference>
<feature type="binding site" evidence="7">
    <location>
        <position position="133"/>
    </location>
    <ligand>
        <name>ATP</name>
        <dbReference type="ChEBI" id="CHEBI:30616"/>
    </ligand>
</feature>
<evidence type="ECO:0000313" key="10">
    <source>
        <dbReference type="Proteomes" id="UP000887565"/>
    </source>
</evidence>
<keyword evidence="7" id="KW-0547">Nucleotide-binding</keyword>
<keyword evidence="8" id="KW-0464">Manganese</keyword>
<comment type="subcellular location">
    <subcellularLocation>
        <location evidence="1">Golgi apparatus</location>
    </subcellularLocation>
</comment>
<keyword evidence="7" id="KW-0067">ATP-binding</keyword>
<sequence>MAQKSLRKSLSKKSLDTVNKSPFLKRTHTKNLCFVGTCTYYCDTTHAICGNPDTIESSFQAFIPQRLLQPNKRLESPFARTYSKHNQKALWQQQTSYCDTHVKNSSNAQYLLDIIDASILDFLTGNQDRHHFEFVRGSKNHHFLMHIDNGRSFGRSDMDDLDILAPLWQCCLIKSTTFETIMKFYDEPIKLSLNLNESMSEDPLMPLLADKHFDALERRLEIIVEKIDKCIFEKYAGQFEKFLECGVDDFGNFGSLDLPKKQLERA</sequence>
<evidence type="ECO:0000256" key="2">
    <source>
        <dbReference type="ARBA" id="ARBA00006557"/>
    </source>
</evidence>
<organism evidence="10 11">
    <name type="scientific">Romanomermis culicivorax</name>
    <name type="common">Nematode worm</name>
    <dbReference type="NCBI Taxonomy" id="13658"/>
    <lineage>
        <taxon>Eukaryota</taxon>
        <taxon>Metazoa</taxon>
        <taxon>Ecdysozoa</taxon>
        <taxon>Nematoda</taxon>
        <taxon>Enoplea</taxon>
        <taxon>Dorylaimia</taxon>
        <taxon>Mermithida</taxon>
        <taxon>Mermithoidea</taxon>
        <taxon>Mermithidae</taxon>
        <taxon>Romanomermis</taxon>
    </lineage>
</organism>
<feature type="domain" description="FAM20 C-terminal" evidence="9">
    <location>
        <begin position="28"/>
        <end position="235"/>
    </location>
</feature>
<feature type="binding site" evidence="7">
    <location>
        <position position="148"/>
    </location>
    <ligand>
        <name>ATP</name>
        <dbReference type="ChEBI" id="CHEBI:30616"/>
    </ligand>
</feature>
<evidence type="ECO:0000256" key="4">
    <source>
        <dbReference type="ARBA" id="ARBA00023157"/>
    </source>
</evidence>
<dbReference type="Pfam" id="PF06702">
    <property type="entry name" value="Fam20C"/>
    <property type="match status" value="1"/>
</dbReference>
<dbReference type="GO" id="GO:0005794">
    <property type="term" value="C:Golgi apparatus"/>
    <property type="evidence" value="ECO:0007669"/>
    <property type="project" value="UniProtKB-SubCell"/>
</dbReference>
<feature type="binding site" evidence="8">
    <location>
        <position position="148"/>
    </location>
    <ligand>
        <name>Mn(2+)</name>
        <dbReference type="ChEBI" id="CHEBI:29035"/>
    </ligand>
</feature>
<dbReference type="InterPro" id="IPR009581">
    <property type="entry name" value="FAM20_C"/>
</dbReference>
<keyword evidence="8" id="KW-0479">Metal-binding</keyword>
<dbReference type="OMA" id="HIDNGRS"/>
<name>A0A915HKZ0_ROMCU</name>
<evidence type="ECO:0000259" key="9">
    <source>
        <dbReference type="Pfam" id="PF06702"/>
    </source>
</evidence>
<proteinExistence type="inferred from homology"/>
<dbReference type="Proteomes" id="UP000887565">
    <property type="component" value="Unplaced"/>
</dbReference>
<keyword evidence="3" id="KW-0333">Golgi apparatus</keyword>